<feature type="compositionally biased region" description="Polar residues" evidence="1">
    <location>
        <begin position="31"/>
        <end position="43"/>
    </location>
</feature>
<proteinExistence type="predicted"/>
<dbReference type="RefSeq" id="XP_029992135.1">
    <property type="nucleotide sequence ID" value="XM_030136275.1"/>
</dbReference>
<reference evidence="2" key="3">
    <citation type="submission" date="2025-09" db="UniProtKB">
        <authorList>
            <consortium name="Ensembl"/>
        </authorList>
    </citation>
    <scope>IDENTIFICATION</scope>
</reference>
<dbReference type="GO" id="GO:1901222">
    <property type="term" value="P:regulation of non-canonical NF-kappaB signal transduction"/>
    <property type="evidence" value="ECO:0007669"/>
    <property type="project" value="InterPro"/>
</dbReference>
<dbReference type="RefSeq" id="XP_029992133.1">
    <property type="nucleotide sequence ID" value="XM_030136273.1"/>
</dbReference>
<organism evidence="2 3">
    <name type="scientific">Sphaeramia orbicularis</name>
    <name type="common">orbiculate cardinalfish</name>
    <dbReference type="NCBI Taxonomy" id="375764"/>
    <lineage>
        <taxon>Eukaryota</taxon>
        <taxon>Metazoa</taxon>
        <taxon>Chordata</taxon>
        <taxon>Craniata</taxon>
        <taxon>Vertebrata</taxon>
        <taxon>Euteleostomi</taxon>
        <taxon>Actinopterygii</taxon>
        <taxon>Neopterygii</taxon>
        <taxon>Teleostei</taxon>
        <taxon>Neoteleostei</taxon>
        <taxon>Acanthomorphata</taxon>
        <taxon>Gobiaria</taxon>
        <taxon>Kurtiformes</taxon>
        <taxon>Apogonoidei</taxon>
        <taxon>Apogonidae</taxon>
        <taxon>Apogoninae</taxon>
        <taxon>Sphaeramia</taxon>
    </lineage>
</organism>
<dbReference type="InParanoid" id="A0A673AEF9"/>
<dbReference type="Proteomes" id="UP000472271">
    <property type="component" value="Chromosome 6"/>
</dbReference>
<dbReference type="GO" id="GO:0005654">
    <property type="term" value="C:nucleoplasm"/>
    <property type="evidence" value="ECO:0007669"/>
    <property type="project" value="TreeGrafter"/>
</dbReference>
<dbReference type="PANTHER" id="PTHR14330">
    <property type="entry name" value="A-KINASE-INTERACTING PROTEIN 1"/>
    <property type="match status" value="1"/>
</dbReference>
<dbReference type="CTD" id="56672"/>
<gene>
    <name evidence="2" type="primary">akip1</name>
</gene>
<dbReference type="RefSeq" id="XP_029992136.1">
    <property type="nucleotide sequence ID" value="XM_030136276.1"/>
</dbReference>
<sequence>MAGHTWLDSSLRRSARLGLEVLDRASRRSVDWTSAATSRTPTACTDDVPQSPAQRTHSELDDAFSTIAEFMTLTTLRCKMFYESGCSTDSERKHVSRFHRQEASRTSSTRTQAGVSGPDADFYIEVSPGTYAVSASLPEAPRQTRMVSVNAGESVNLTFNL</sequence>
<feature type="compositionally biased region" description="Polar residues" evidence="1">
    <location>
        <begin position="104"/>
        <end position="114"/>
    </location>
</feature>
<evidence type="ECO:0000256" key="1">
    <source>
        <dbReference type="SAM" id="MobiDB-lite"/>
    </source>
</evidence>
<feature type="region of interest" description="Disordered" evidence="1">
    <location>
        <begin position="97"/>
        <end position="116"/>
    </location>
</feature>
<dbReference type="RefSeq" id="XP_029992132.1">
    <property type="nucleotide sequence ID" value="XM_030136272.1"/>
</dbReference>
<dbReference type="Ensembl" id="ENSSORT00005028460.1">
    <property type="protein sequence ID" value="ENSSORP00005027666.1"/>
    <property type="gene ID" value="ENSSORG00005013222.1"/>
</dbReference>
<dbReference type="InterPro" id="IPR033214">
    <property type="entry name" value="AKIP1"/>
</dbReference>
<reference evidence="2" key="2">
    <citation type="submission" date="2025-08" db="UniProtKB">
        <authorList>
            <consortium name="Ensembl"/>
        </authorList>
    </citation>
    <scope>IDENTIFICATION</scope>
</reference>
<feature type="region of interest" description="Disordered" evidence="1">
    <location>
        <begin position="30"/>
        <end position="56"/>
    </location>
</feature>
<dbReference type="OrthoDB" id="5945634at2759"/>
<dbReference type="RefSeq" id="XP_029992138.1">
    <property type="nucleotide sequence ID" value="XM_030136278.1"/>
</dbReference>
<dbReference type="AlphaFoldDB" id="A0A673AEF9"/>
<dbReference type="RefSeq" id="XP_029992131.1">
    <property type="nucleotide sequence ID" value="XM_030136271.1"/>
</dbReference>
<dbReference type="PANTHER" id="PTHR14330:SF2">
    <property type="entry name" value="A-KINASE-INTERACTING PROTEIN 1"/>
    <property type="match status" value="1"/>
</dbReference>
<accession>A0A673AEF9</accession>
<reference evidence="2" key="1">
    <citation type="submission" date="2019-06" db="EMBL/GenBank/DDBJ databases">
        <authorList>
            <consortium name="Wellcome Sanger Institute Data Sharing"/>
        </authorList>
    </citation>
    <scope>NUCLEOTIDE SEQUENCE [LARGE SCALE GENOMIC DNA]</scope>
</reference>
<dbReference type="RefSeq" id="XP_029992134.1">
    <property type="nucleotide sequence ID" value="XM_030136274.1"/>
</dbReference>
<evidence type="ECO:0000313" key="2">
    <source>
        <dbReference type="Ensembl" id="ENSSORP00005027666.1"/>
    </source>
</evidence>
<keyword evidence="3" id="KW-1185">Reference proteome</keyword>
<evidence type="ECO:0008006" key="4">
    <source>
        <dbReference type="Google" id="ProtNLM"/>
    </source>
</evidence>
<protein>
    <recommendedName>
        <fullName evidence="4">A kinase (PRKA) interacting protein 1</fullName>
    </recommendedName>
</protein>
<name>A0A673AEF9_9TELE</name>
<evidence type="ECO:0000313" key="3">
    <source>
        <dbReference type="Proteomes" id="UP000472271"/>
    </source>
</evidence>
<dbReference type="GeneID" id="115420767"/>
<dbReference type="Gene3D" id="2.60.40.1120">
    <property type="entry name" value="Carboxypeptidase-like, regulatory domain"/>
    <property type="match status" value="1"/>
</dbReference>